<feature type="domain" description="Aminotransferase-like plant mobile" evidence="2">
    <location>
        <begin position="60"/>
        <end position="154"/>
    </location>
</feature>
<feature type="non-terminal residue" evidence="3">
    <location>
        <position position="1"/>
    </location>
</feature>
<dbReference type="EMBL" id="JABEZV010428153">
    <property type="protein sequence ID" value="MBA0729158.1"/>
    <property type="molecule type" value="Genomic_DNA"/>
</dbReference>
<evidence type="ECO:0000259" key="2">
    <source>
        <dbReference type="Pfam" id="PF10536"/>
    </source>
</evidence>
<dbReference type="InterPro" id="IPR019557">
    <property type="entry name" value="AminoTfrase-like_pln_mobile"/>
</dbReference>
<evidence type="ECO:0000313" key="4">
    <source>
        <dbReference type="Proteomes" id="UP000593574"/>
    </source>
</evidence>
<feature type="compositionally biased region" description="Basic and acidic residues" evidence="1">
    <location>
        <begin position="320"/>
        <end position="340"/>
    </location>
</feature>
<reference evidence="3 4" key="1">
    <citation type="journal article" date="2019" name="Genome Biol. Evol.">
        <title>Insights into the evolution of the New World diploid cottons (Gossypium, subgenus Houzingenia) based on genome sequencing.</title>
        <authorList>
            <person name="Grover C.E."/>
            <person name="Arick M.A. 2nd"/>
            <person name="Thrash A."/>
            <person name="Conover J.L."/>
            <person name="Sanders W.S."/>
            <person name="Peterson D.G."/>
            <person name="Frelichowski J.E."/>
            <person name="Scheffler J.A."/>
            <person name="Scheffler B.E."/>
            <person name="Wendel J.F."/>
        </authorList>
    </citation>
    <scope>NUCLEOTIDE SEQUENCE [LARGE SCALE GENOMIC DNA]</scope>
    <source>
        <strain evidence="3">4</strain>
        <tissue evidence="3">Leaf</tissue>
    </source>
</reference>
<feature type="region of interest" description="Disordered" evidence="1">
    <location>
        <begin position="306"/>
        <end position="354"/>
    </location>
</feature>
<dbReference type="Pfam" id="PF10536">
    <property type="entry name" value="PMD"/>
    <property type="match status" value="1"/>
</dbReference>
<protein>
    <recommendedName>
        <fullName evidence="2">Aminotransferase-like plant mobile domain-containing protein</fullName>
    </recommendedName>
</protein>
<evidence type="ECO:0000313" key="3">
    <source>
        <dbReference type="EMBL" id="MBA0729158.1"/>
    </source>
</evidence>
<evidence type="ECO:0000256" key="1">
    <source>
        <dbReference type="SAM" id="MobiDB-lite"/>
    </source>
</evidence>
<name>A0A7J9AYJ6_9ROSI</name>
<dbReference type="GO" id="GO:0010073">
    <property type="term" value="P:meristem maintenance"/>
    <property type="evidence" value="ECO:0007669"/>
    <property type="project" value="InterPro"/>
</dbReference>
<dbReference type="PANTHER" id="PTHR46033">
    <property type="entry name" value="PROTEIN MAIN-LIKE 2"/>
    <property type="match status" value="1"/>
</dbReference>
<dbReference type="Proteomes" id="UP000593574">
    <property type="component" value="Unassembled WGS sequence"/>
</dbReference>
<comment type="caution">
    <text evidence="3">The sequence shown here is derived from an EMBL/GenBank/DDBJ whole genome shotgun (WGS) entry which is preliminary data.</text>
</comment>
<keyword evidence="4" id="KW-1185">Reference proteome</keyword>
<sequence>MATSLIHFDKKHISAAQVIRADDLVLERTIYNLAMPSITELRGYLQEAGFLHTSCMLDGWKLDPTLISALVERWRPEIHTFHLPCDECTITLENVALQLSLSVDGSIVTRSVIVLGKENLCATLFGKVLNSFEGGWARMKWLETNFKKLPPHAIDNQIRYQLMVACFCCSRRPSSDYHFYILDFNGCHMPYADTDIISYIPLKLLANRRMWDSNVLLIVYATVEMYESDRVMWQPGYIFWGIDVARILHPYTDFDNVTYTKLDVSTCTFNDDDNDAVTDPAINANFNARVNVDIYKVEDTRWEVRTTSHSSMKEDDEDQDKDKDDGNDGDKGRGEDKHNDDDCDELVYEPPIIV</sequence>
<organism evidence="3 4">
    <name type="scientific">Gossypium laxum</name>
    <dbReference type="NCBI Taxonomy" id="34288"/>
    <lineage>
        <taxon>Eukaryota</taxon>
        <taxon>Viridiplantae</taxon>
        <taxon>Streptophyta</taxon>
        <taxon>Embryophyta</taxon>
        <taxon>Tracheophyta</taxon>
        <taxon>Spermatophyta</taxon>
        <taxon>Magnoliopsida</taxon>
        <taxon>eudicotyledons</taxon>
        <taxon>Gunneridae</taxon>
        <taxon>Pentapetalae</taxon>
        <taxon>rosids</taxon>
        <taxon>malvids</taxon>
        <taxon>Malvales</taxon>
        <taxon>Malvaceae</taxon>
        <taxon>Malvoideae</taxon>
        <taxon>Gossypium</taxon>
    </lineage>
</organism>
<accession>A0A7J9AYJ6</accession>
<gene>
    <name evidence="3" type="ORF">Golax_025926</name>
</gene>
<dbReference type="PANTHER" id="PTHR46033:SF8">
    <property type="entry name" value="PROTEIN MAINTENANCE OF MERISTEMS-LIKE"/>
    <property type="match status" value="1"/>
</dbReference>
<dbReference type="AlphaFoldDB" id="A0A7J9AYJ6"/>
<proteinExistence type="predicted"/>
<dbReference type="InterPro" id="IPR044824">
    <property type="entry name" value="MAIN-like"/>
</dbReference>